<gene>
    <name evidence="1" type="ORF">S03H2_00396</name>
</gene>
<evidence type="ECO:0008006" key="2">
    <source>
        <dbReference type="Google" id="ProtNLM"/>
    </source>
</evidence>
<proteinExistence type="predicted"/>
<evidence type="ECO:0000313" key="1">
    <source>
        <dbReference type="EMBL" id="GAH26521.1"/>
    </source>
</evidence>
<dbReference type="InterPro" id="IPR010743">
    <property type="entry name" value="Methionine_synth_MetW"/>
</dbReference>
<accession>X1DZU4</accession>
<organism evidence="1">
    <name type="scientific">marine sediment metagenome</name>
    <dbReference type="NCBI Taxonomy" id="412755"/>
    <lineage>
        <taxon>unclassified sequences</taxon>
        <taxon>metagenomes</taxon>
        <taxon>ecological metagenomes</taxon>
    </lineage>
</organism>
<dbReference type="Gene3D" id="3.40.50.150">
    <property type="entry name" value="Vaccinia Virus protein VP39"/>
    <property type="match status" value="1"/>
</dbReference>
<dbReference type="EMBL" id="BARU01000067">
    <property type="protein sequence ID" value="GAH26521.1"/>
    <property type="molecule type" value="Genomic_DNA"/>
</dbReference>
<protein>
    <recommendedName>
        <fullName evidence="2">Methyltransferase domain-containing protein</fullName>
    </recommendedName>
</protein>
<comment type="caution">
    <text evidence="1">The sequence shown here is derived from an EMBL/GenBank/DDBJ whole genome shotgun (WGS) entry which is preliminary data.</text>
</comment>
<reference evidence="1" key="1">
    <citation type="journal article" date="2014" name="Front. Microbiol.">
        <title>High frequency of phylogenetically diverse reductive dehalogenase-homologous genes in deep subseafloor sedimentary metagenomes.</title>
        <authorList>
            <person name="Kawai M."/>
            <person name="Futagami T."/>
            <person name="Toyoda A."/>
            <person name="Takaki Y."/>
            <person name="Nishi S."/>
            <person name="Hori S."/>
            <person name="Arai W."/>
            <person name="Tsubouchi T."/>
            <person name="Morono Y."/>
            <person name="Uchiyama I."/>
            <person name="Ito T."/>
            <person name="Fujiyama A."/>
            <person name="Inagaki F."/>
            <person name="Takami H."/>
        </authorList>
    </citation>
    <scope>NUCLEOTIDE SEQUENCE</scope>
    <source>
        <strain evidence="1">Expedition CK06-06</strain>
    </source>
</reference>
<dbReference type="Pfam" id="PF07021">
    <property type="entry name" value="MetW"/>
    <property type="match status" value="1"/>
</dbReference>
<dbReference type="AlphaFoldDB" id="X1DZU4"/>
<dbReference type="SUPFAM" id="SSF53335">
    <property type="entry name" value="S-adenosyl-L-methionine-dependent methyltransferases"/>
    <property type="match status" value="1"/>
</dbReference>
<dbReference type="InterPro" id="IPR029063">
    <property type="entry name" value="SAM-dependent_MTases_sf"/>
</dbReference>
<name>X1DZU4_9ZZZZ</name>
<sequence>MANEYLSKTKMNTNVEFWNTTWARRVKQLPIGGEYRYDLRQYQYDVVMNNIPERSKVFDYACGLGIIVYQLKTCKQCTVSGCDLSEVAISYIKREMPDADFRVTTEIFGNVYDIVLALHIIEHFEKPVEWMKNAFKFTHTIIVVIPSNFSKAGEHRNMQWSNLTEFEELFVGFNIKRVDIDKYPPKLHPAFKPPVFVFNKK</sequence>